<protein>
    <recommendedName>
        <fullName evidence="4">Nicotinamide riboside transporter PnuC</fullName>
    </recommendedName>
</protein>
<evidence type="ECO:0000256" key="10">
    <source>
        <dbReference type="SAM" id="Phobius"/>
    </source>
</evidence>
<evidence type="ECO:0000256" key="7">
    <source>
        <dbReference type="ARBA" id="ARBA00022692"/>
    </source>
</evidence>
<dbReference type="InterPro" id="IPR006419">
    <property type="entry name" value="NMN_transpt_PnuC"/>
</dbReference>
<evidence type="ECO:0000313" key="11">
    <source>
        <dbReference type="EMBL" id="SDQ04567.1"/>
    </source>
</evidence>
<evidence type="ECO:0000256" key="5">
    <source>
        <dbReference type="ARBA" id="ARBA00022448"/>
    </source>
</evidence>
<proteinExistence type="inferred from homology"/>
<feature type="transmembrane region" description="Helical" evidence="10">
    <location>
        <begin position="156"/>
        <end position="176"/>
    </location>
</feature>
<dbReference type="Pfam" id="PF04973">
    <property type="entry name" value="NMN_transporter"/>
    <property type="match status" value="1"/>
</dbReference>
<feature type="transmembrane region" description="Helical" evidence="10">
    <location>
        <begin position="24"/>
        <end position="45"/>
    </location>
</feature>
<feature type="transmembrane region" description="Helical" evidence="10">
    <location>
        <begin position="183"/>
        <end position="200"/>
    </location>
</feature>
<reference evidence="12" key="1">
    <citation type="submission" date="2016-10" db="EMBL/GenBank/DDBJ databases">
        <authorList>
            <person name="Varghese N."/>
            <person name="Submissions S."/>
        </authorList>
    </citation>
    <scope>NUCLEOTIDE SEQUENCE [LARGE SCALE GENOMIC DNA]</scope>
    <source>
        <strain evidence="12">DSM 17072</strain>
    </source>
</reference>
<evidence type="ECO:0000256" key="4">
    <source>
        <dbReference type="ARBA" id="ARBA00017522"/>
    </source>
</evidence>
<dbReference type="AlphaFoldDB" id="A0A1H0XNS3"/>
<comment type="similarity">
    <text evidence="3">Belongs to the nicotinamide ribonucleoside (NR) uptake permease (TC 4.B.1) family.</text>
</comment>
<dbReference type="NCBIfam" id="TIGR01528">
    <property type="entry name" value="NMN_trans_PnuC"/>
    <property type="match status" value="1"/>
</dbReference>
<comment type="function">
    <text evidence="1">Required for nicotinamide riboside transport across the inner membrane.</text>
</comment>
<keyword evidence="8 10" id="KW-1133">Transmembrane helix</keyword>
<dbReference type="PANTHER" id="PTHR36122">
    <property type="entry name" value="NICOTINAMIDE RIBOSIDE TRANSPORTER PNUC"/>
    <property type="match status" value="1"/>
</dbReference>
<accession>A0A1H0XNS3</accession>
<dbReference type="EMBL" id="FNKL01000001">
    <property type="protein sequence ID" value="SDQ04567.1"/>
    <property type="molecule type" value="Genomic_DNA"/>
</dbReference>
<evidence type="ECO:0000256" key="8">
    <source>
        <dbReference type="ARBA" id="ARBA00022989"/>
    </source>
</evidence>
<sequence length="235" mass="27924">MCKFLFIFDHMNLYDLFVKPYESYTTSQILLEASGTFFGILSVYFSIKKNIWVYPTGIISTLIYVYILFNFGLLGDCMINVYYTAMSIYGWILWYRNSNDHVHVEVSWATKKEWFFAIFLFIVSLLLVTVIYYYKPFIDNHFSMEGTTLGLYHLDWANWLDVFTTSLFLVGMWFMAKQRIENWIFWIIGDFICMPMMIFKELGITSVQYLVFTIMAIIGFVNWKKSLKEKSTIKS</sequence>
<gene>
    <name evidence="11" type="ORF">SAMN05421664_0118</name>
</gene>
<dbReference type="GO" id="GO:0005886">
    <property type="term" value="C:plasma membrane"/>
    <property type="evidence" value="ECO:0007669"/>
    <property type="project" value="UniProtKB-SubCell"/>
</dbReference>
<keyword evidence="5" id="KW-0813">Transport</keyword>
<comment type="subcellular location">
    <subcellularLocation>
        <location evidence="2">Cell membrane</location>
        <topology evidence="2">Multi-pass membrane protein</topology>
    </subcellularLocation>
</comment>
<keyword evidence="7 10" id="KW-0812">Transmembrane</keyword>
<dbReference type="STRING" id="311333.SAMN05421664_0118"/>
<evidence type="ECO:0000313" key="12">
    <source>
        <dbReference type="Proteomes" id="UP000199627"/>
    </source>
</evidence>
<dbReference type="PANTHER" id="PTHR36122:SF2">
    <property type="entry name" value="NICOTINAMIDE RIBOSIDE TRANSPORTER PNUC"/>
    <property type="match status" value="1"/>
</dbReference>
<keyword evidence="12" id="KW-1185">Reference proteome</keyword>
<evidence type="ECO:0000256" key="1">
    <source>
        <dbReference type="ARBA" id="ARBA00002672"/>
    </source>
</evidence>
<feature type="transmembrane region" description="Helical" evidence="10">
    <location>
        <begin position="79"/>
        <end position="95"/>
    </location>
</feature>
<dbReference type="GO" id="GO:0034257">
    <property type="term" value="F:nicotinamide riboside transmembrane transporter activity"/>
    <property type="evidence" value="ECO:0007669"/>
    <property type="project" value="InterPro"/>
</dbReference>
<feature type="transmembrane region" description="Helical" evidence="10">
    <location>
        <begin position="115"/>
        <end position="134"/>
    </location>
</feature>
<organism evidence="11 12">
    <name type="scientific">Chryseobacterium soldanellicola</name>
    <dbReference type="NCBI Taxonomy" id="311333"/>
    <lineage>
        <taxon>Bacteria</taxon>
        <taxon>Pseudomonadati</taxon>
        <taxon>Bacteroidota</taxon>
        <taxon>Flavobacteriia</taxon>
        <taxon>Flavobacteriales</taxon>
        <taxon>Weeksellaceae</taxon>
        <taxon>Chryseobacterium group</taxon>
        <taxon>Chryseobacterium</taxon>
    </lineage>
</organism>
<evidence type="ECO:0000256" key="2">
    <source>
        <dbReference type="ARBA" id="ARBA00004651"/>
    </source>
</evidence>
<feature type="transmembrane region" description="Helical" evidence="10">
    <location>
        <begin position="206"/>
        <end position="223"/>
    </location>
</feature>
<keyword evidence="6" id="KW-1003">Cell membrane</keyword>
<dbReference type="Proteomes" id="UP000199627">
    <property type="component" value="Unassembled WGS sequence"/>
</dbReference>
<feature type="transmembrane region" description="Helical" evidence="10">
    <location>
        <begin position="52"/>
        <end position="73"/>
    </location>
</feature>
<name>A0A1H0XNS3_9FLAO</name>
<evidence type="ECO:0000256" key="9">
    <source>
        <dbReference type="ARBA" id="ARBA00023136"/>
    </source>
</evidence>
<evidence type="ECO:0000256" key="6">
    <source>
        <dbReference type="ARBA" id="ARBA00022475"/>
    </source>
</evidence>
<evidence type="ECO:0000256" key="3">
    <source>
        <dbReference type="ARBA" id="ARBA00006669"/>
    </source>
</evidence>
<keyword evidence="9 10" id="KW-0472">Membrane</keyword>